<feature type="binding site" evidence="9">
    <location>
        <position position="207"/>
    </location>
    <ligand>
        <name>Zn(2+)</name>
        <dbReference type="ChEBI" id="CHEBI:29105"/>
        <note>catalytic</note>
    </ligand>
</feature>
<dbReference type="InterPro" id="IPR000755">
    <property type="entry name" value="A_A_dipeptidase"/>
</dbReference>
<comment type="similarity">
    <text evidence="9">Belongs to the peptidase M15D family.</text>
</comment>
<evidence type="ECO:0000256" key="9">
    <source>
        <dbReference type="HAMAP-Rule" id="MF_01924"/>
    </source>
</evidence>
<dbReference type="GO" id="GO:0071555">
    <property type="term" value="P:cell wall organization"/>
    <property type="evidence" value="ECO:0007669"/>
    <property type="project" value="UniProtKB-KW"/>
</dbReference>
<protein>
    <recommendedName>
        <fullName evidence="9">D-alanyl-D-alanine dipeptidase</fullName>
        <shortName evidence="9">D-Ala-D-Ala dipeptidase</shortName>
        <ecNumber evidence="9">3.4.13.22</ecNumber>
    </recommendedName>
</protein>
<feature type="binding site" evidence="9">
    <location>
        <position position="139"/>
    </location>
    <ligand>
        <name>Zn(2+)</name>
        <dbReference type="ChEBI" id="CHEBI:29105"/>
        <note>catalytic</note>
    </ligand>
</feature>
<evidence type="ECO:0000256" key="7">
    <source>
        <dbReference type="ARBA" id="ARBA00023049"/>
    </source>
</evidence>
<evidence type="ECO:0000313" key="10">
    <source>
        <dbReference type="EMBL" id="BAU52522.1"/>
    </source>
</evidence>
<dbReference type="GO" id="GO:0008270">
    <property type="term" value="F:zinc ion binding"/>
    <property type="evidence" value="ECO:0007669"/>
    <property type="project" value="UniProtKB-UniRule"/>
</dbReference>
<dbReference type="SUPFAM" id="SSF55166">
    <property type="entry name" value="Hedgehog/DD-peptidase"/>
    <property type="match status" value="1"/>
</dbReference>
<dbReference type="PANTHER" id="PTHR43126:SF1">
    <property type="entry name" value="D-ALANYL-D-ALANINE DIPEPTIDASE"/>
    <property type="match status" value="1"/>
</dbReference>
<accession>A0A110B0J8</accession>
<evidence type="ECO:0000256" key="8">
    <source>
        <dbReference type="ARBA" id="ARBA00023316"/>
    </source>
</evidence>
<comment type="catalytic activity">
    <reaction evidence="1 9">
        <text>D-alanyl-D-alanine + H2O = 2 D-alanine</text>
        <dbReference type="Rhea" id="RHEA:20661"/>
        <dbReference type="ChEBI" id="CHEBI:15377"/>
        <dbReference type="ChEBI" id="CHEBI:57416"/>
        <dbReference type="ChEBI" id="CHEBI:57822"/>
        <dbReference type="EC" id="3.4.13.22"/>
    </reaction>
</comment>
<comment type="function">
    <text evidence="9">Catalyzes hydrolysis of the D-alanyl-D-alanine dipeptide.</text>
</comment>
<keyword evidence="4 9" id="KW-0378">Hydrolase</keyword>
<evidence type="ECO:0000313" key="11">
    <source>
        <dbReference type="Proteomes" id="UP000218263"/>
    </source>
</evidence>
<evidence type="ECO:0000256" key="4">
    <source>
        <dbReference type="ARBA" id="ARBA00022801"/>
    </source>
</evidence>
<gene>
    <name evidence="10" type="primary">ddpX</name>
    <name evidence="10" type="ORF">MgSA37_00683</name>
</gene>
<reference evidence="10 11" key="1">
    <citation type="submission" date="2015-12" db="EMBL/GenBank/DDBJ databases">
        <title>Genome sequence of Mucilaginibacter gotjawali.</title>
        <authorList>
            <person name="Lee J.S."/>
            <person name="Lee K.C."/>
            <person name="Kim K.K."/>
            <person name="Lee B.W."/>
        </authorList>
    </citation>
    <scope>NUCLEOTIDE SEQUENCE [LARGE SCALE GENOMIC DNA]</scope>
    <source>
        <strain evidence="10 11">SA3-7</strain>
    </source>
</reference>
<feature type="binding site" evidence="9">
    <location>
        <position position="146"/>
    </location>
    <ligand>
        <name>Zn(2+)</name>
        <dbReference type="ChEBI" id="CHEBI:29105"/>
        <note>catalytic</note>
    </ligand>
</feature>
<keyword evidence="7 9" id="KW-0482">Metalloprotease</keyword>
<evidence type="ECO:0000256" key="5">
    <source>
        <dbReference type="ARBA" id="ARBA00022833"/>
    </source>
</evidence>
<evidence type="ECO:0000256" key="1">
    <source>
        <dbReference type="ARBA" id="ARBA00001362"/>
    </source>
</evidence>
<comment type="cofactor">
    <cofactor evidence="9">
        <name>Zn(2+)</name>
        <dbReference type="ChEBI" id="CHEBI:29105"/>
    </cofactor>
    <text evidence="9">Binds 1 zinc ion per subunit.</text>
</comment>
<feature type="active site" description="Proton donor/acceptor" evidence="9">
    <location>
        <position position="204"/>
    </location>
</feature>
<dbReference type="InterPro" id="IPR009045">
    <property type="entry name" value="Zn_M74/Hedgehog-like"/>
</dbReference>
<dbReference type="CDD" id="cd14840">
    <property type="entry name" value="D-Ala-D-Ala_dipeptidase_Aad"/>
    <property type="match status" value="1"/>
</dbReference>
<dbReference type="AlphaFoldDB" id="A0A110B0J8"/>
<keyword evidence="2 9" id="KW-0645">Protease</keyword>
<dbReference type="Proteomes" id="UP000218263">
    <property type="component" value="Chromosome"/>
</dbReference>
<dbReference type="Gene3D" id="3.30.1380.10">
    <property type="match status" value="1"/>
</dbReference>
<dbReference type="GO" id="GO:0008237">
    <property type="term" value="F:metallopeptidase activity"/>
    <property type="evidence" value="ECO:0007669"/>
    <property type="project" value="UniProtKB-KW"/>
</dbReference>
<feature type="site" description="Transition state stabilizer" evidence="9">
    <location>
        <position position="112"/>
    </location>
</feature>
<organism evidence="10 11">
    <name type="scientific">Mucilaginibacter gotjawali</name>
    <dbReference type="NCBI Taxonomy" id="1550579"/>
    <lineage>
        <taxon>Bacteria</taxon>
        <taxon>Pseudomonadati</taxon>
        <taxon>Bacteroidota</taxon>
        <taxon>Sphingobacteriia</taxon>
        <taxon>Sphingobacteriales</taxon>
        <taxon>Sphingobacteriaceae</taxon>
        <taxon>Mucilaginibacter</taxon>
    </lineage>
</organism>
<dbReference type="GO" id="GO:0160237">
    <property type="term" value="F:D-Ala-D-Ala dipeptidase activity"/>
    <property type="evidence" value="ECO:0007669"/>
    <property type="project" value="UniProtKB-EC"/>
</dbReference>
<dbReference type="OrthoDB" id="9801430at2"/>
<keyword evidence="8" id="KW-0961">Cell wall biogenesis/degradation</keyword>
<dbReference type="Pfam" id="PF01427">
    <property type="entry name" value="Peptidase_M15"/>
    <property type="match status" value="1"/>
</dbReference>
<dbReference type="PANTHER" id="PTHR43126">
    <property type="entry name" value="D-ALANYL-D-ALANINE DIPEPTIDASE"/>
    <property type="match status" value="1"/>
</dbReference>
<keyword evidence="3 9" id="KW-0479">Metal-binding</keyword>
<name>A0A110B0J8_9SPHI</name>
<proteinExistence type="inferred from homology"/>
<evidence type="ECO:0000256" key="6">
    <source>
        <dbReference type="ARBA" id="ARBA00022997"/>
    </source>
</evidence>
<dbReference type="GO" id="GO:0006508">
    <property type="term" value="P:proteolysis"/>
    <property type="evidence" value="ECO:0007669"/>
    <property type="project" value="UniProtKB-KW"/>
</dbReference>
<dbReference type="EMBL" id="AP017313">
    <property type="protein sequence ID" value="BAU52522.1"/>
    <property type="molecule type" value="Genomic_DNA"/>
</dbReference>
<keyword evidence="6 9" id="KW-0224">Dipeptidase</keyword>
<keyword evidence="11" id="KW-1185">Reference proteome</keyword>
<dbReference type="RefSeq" id="WP_096349840.1">
    <property type="nucleotide sequence ID" value="NZ_AP017313.1"/>
</dbReference>
<evidence type="ECO:0000256" key="2">
    <source>
        <dbReference type="ARBA" id="ARBA00022670"/>
    </source>
</evidence>
<keyword evidence="5 9" id="KW-0862">Zinc</keyword>
<dbReference type="HAMAP" id="MF_01924">
    <property type="entry name" value="A_A_dipeptidase"/>
    <property type="match status" value="1"/>
</dbReference>
<sequence length="227" mass="25713">MKRFVLLALSVAISTVAFAQKYKYIDSSKVMGPDSYLKDIKAHPETRLVEIKKYIPEIALDIRYATTNNFTHQQMYGEARAFARLPVVLALKQVEADLKKQGLGLKIFDAYRPYAVTAHFYEVAHDTNFVADPRKGSKHNRGCAVDLTAINLKTGKELDMPTGFDSFSKKAAAAYMDLPKAEIANRAILKTAMEAHGFREIATEWWHFDFNGWSEFPLLDIPFSEIK</sequence>
<dbReference type="KEGG" id="mgot:MgSA37_00683"/>
<evidence type="ECO:0000256" key="3">
    <source>
        <dbReference type="ARBA" id="ARBA00022723"/>
    </source>
</evidence>
<dbReference type="EC" id="3.4.13.22" evidence="9"/>